<keyword evidence="12 13" id="KW-0456">Lyase</keyword>
<keyword evidence="10 13" id="KW-0472">Membrane</keyword>
<evidence type="ECO:0000256" key="13">
    <source>
        <dbReference type="RuleBase" id="RU363109"/>
    </source>
</evidence>
<dbReference type="InterPro" id="IPR007482">
    <property type="entry name" value="Tyr_Pase-like_PTPLA"/>
</dbReference>
<evidence type="ECO:0000256" key="1">
    <source>
        <dbReference type="ARBA" id="ARBA00004141"/>
    </source>
</evidence>
<evidence type="ECO:0000256" key="11">
    <source>
        <dbReference type="ARBA" id="ARBA00023160"/>
    </source>
</evidence>
<evidence type="ECO:0000256" key="10">
    <source>
        <dbReference type="ARBA" id="ARBA00023136"/>
    </source>
</evidence>
<keyword evidence="11 13" id="KW-0275">Fatty acid biosynthesis</keyword>
<evidence type="ECO:0000256" key="5">
    <source>
        <dbReference type="ARBA" id="ARBA00022516"/>
    </source>
</evidence>
<comment type="subcellular location">
    <subcellularLocation>
        <location evidence="13">Endoplasmic reticulum membrane</location>
        <topology evidence="13">Multi-pass membrane protein</topology>
    </subcellularLocation>
    <subcellularLocation>
        <location evidence="1">Membrane</location>
        <topology evidence="1">Multi-pass membrane protein</topology>
    </subcellularLocation>
</comment>
<dbReference type="EMBL" id="PKPP01001597">
    <property type="protein sequence ID" value="PWA81375.1"/>
    <property type="molecule type" value="Genomic_DNA"/>
</dbReference>
<evidence type="ECO:0000256" key="9">
    <source>
        <dbReference type="ARBA" id="ARBA00023098"/>
    </source>
</evidence>
<feature type="transmembrane region" description="Helical" evidence="13">
    <location>
        <begin position="100"/>
        <end position="121"/>
    </location>
</feature>
<evidence type="ECO:0000256" key="2">
    <source>
        <dbReference type="ARBA" id="ARBA00005194"/>
    </source>
</evidence>
<feature type="transmembrane region" description="Helical" evidence="13">
    <location>
        <begin position="133"/>
        <end position="155"/>
    </location>
</feature>
<dbReference type="Pfam" id="PF04387">
    <property type="entry name" value="PTPLA"/>
    <property type="match status" value="1"/>
</dbReference>
<organism evidence="14 15">
    <name type="scientific">Artemisia annua</name>
    <name type="common">Sweet wormwood</name>
    <dbReference type="NCBI Taxonomy" id="35608"/>
    <lineage>
        <taxon>Eukaryota</taxon>
        <taxon>Viridiplantae</taxon>
        <taxon>Streptophyta</taxon>
        <taxon>Embryophyta</taxon>
        <taxon>Tracheophyta</taxon>
        <taxon>Spermatophyta</taxon>
        <taxon>Magnoliopsida</taxon>
        <taxon>eudicotyledons</taxon>
        <taxon>Gunneridae</taxon>
        <taxon>Pentapetalae</taxon>
        <taxon>asterids</taxon>
        <taxon>campanulids</taxon>
        <taxon>Asterales</taxon>
        <taxon>Asteraceae</taxon>
        <taxon>Asteroideae</taxon>
        <taxon>Anthemideae</taxon>
        <taxon>Artemisiinae</taxon>
        <taxon>Artemisia</taxon>
    </lineage>
</organism>
<protein>
    <recommendedName>
        <fullName evidence="4 13">Very-long-chain (3R)-3-hydroxyacyl-CoA dehydratase</fullName>
        <ecNumber evidence="4 13">4.2.1.134</ecNumber>
    </recommendedName>
</protein>
<dbReference type="GO" id="GO:0005789">
    <property type="term" value="C:endoplasmic reticulum membrane"/>
    <property type="evidence" value="ECO:0007669"/>
    <property type="project" value="UniProtKB-SubCell"/>
</dbReference>
<dbReference type="Proteomes" id="UP000245207">
    <property type="component" value="Unassembled WGS sequence"/>
</dbReference>
<comment type="catalytic activity">
    <reaction evidence="13">
        <text>a very-long-chain (3R)-3-hydroxyacyl-CoA = a very-long-chain (2E)-enoyl-CoA + H2O</text>
        <dbReference type="Rhea" id="RHEA:45812"/>
        <dbReference type="ChEBI" id="CHEBI:15377"/>
        <dbReference type="ChEBI" id="CHEBI:83728"/>
        <dbReference type="ChEBI" id="CHEBI:85440"/>
        <dbReference type="EC" id="4.2.1.134"/>
    </reaction>
</comment>
<evidence type="ECO:0000256" key="8">
    <source>
        <dbReference type="ARBA" id="ARBA00022989"/>
    </source>
</evidence>
<comment type="caution">
    <text evidence="13">Lacks conserved residue(s) required for the propagation of feature annotation.</text>
</comment>
<keyword evidence="9 13" id="KW-0443">Lipid metabolism</keyword>
<comment type="similarity">
    <text evidence="3 13">Belongs to the very long-chain fatty acids dehydratase HACD family.</text>
</comment>
<feature type="transmembrane region" description="Helical" evidence="13">
    <location>
        <begin position="175"/>
        <end position="200"/>
    </location>
</feature>
<sequence>MGRVSNLYLFFYNSAQAIGWAIALFRISVDFLSTKSVNGAYASAGELICILQKLAFIEVLHGAIGIVPSGFLFPLLQWAGRTHFLLAIVRGIDEVQELPAVFITFVAWCFIEIIRYPFYALSCVGNCPSFLTYLRYTVFIVIYPAGVAGEMWTMYKSLQVIKDKHIYADYFASIPFSYYTFVKAVLICYPFLWLQLYLYLFKQRRSKLRPHNEKEKKRK</sequence>
<dbReference type="AlphaFoldDB" id="A0A2U1P6H9"/>
<dbReference type="STRING" id="35608.A0A2U1P6H9"/>
<dbReference type="GO" id="GO:0030497">
    <property type="term" value="P:fatty acid elongation"/>
    <property type="evidence" value="ECO:0007669"/>
    <property type="project" value="TreeGrafter"/>
</dbReference>
<dbReference type="GO" id="GO:0102158">
    <property type="term" value="F:very-long-chain (3R)-3-hydroxyacyl-CoA dehydratase activity"/>
    <property type="evidence" value="ECO:0007669"/>
    <property type="project" value="UniProtKB-EC"/>
</dbReference>
<evidence type="ECO:0000313" key="14">
    <source>
        <dbReference type="EMBL" id="PWA81375.1"/>
    </source>
</evidence>
<dbReference type="GO" id="GO:0042761">
    <property type="term" value="P:very long-chain fatty acid biosynthetic process"/>
    <property type="evidence" value="ECO:0007669"/>
    <property type="project" value="TreeGrafter"/>
</dbReference>
<keyword evidence="5 13" id="KW-0444">Lipid biosynthesis</keyword>
<keyword evidence="7 13" id="KW-0276">Fatty acid metabolism</keyword>
<evidence type="ECO:0000256" key="12">
    <source>
        <dbReference type="ARBA" id="ARBA00023239"/>
    </source>
</evidence>
<accession>A0A2U1P6H9</accession>
<dbReference type="EC" id="4.2.1.134" evidence="4 13"/>
<comment type="function">
    <text evidence="13">Catalyzes the third of the four reactions of the long-chain fatty acids elongation cycle. This endoplasmic reticulum-bound enzymatic process, allows the addition of two carbons to the chain of long- and very long-chain fatty acids/VLCFAs per cycle. This enzyme catalyzes the dehydration of the 3-hydroxyacyl-CoA intermediate into trans-2,3-enoyl-CoA, within each cycle of fatty acid elongation. Thereby, it participates to the production of VLCFAs of different chain lengths that are involved in multiple biological processes as precursors of membrane lipids and lipid mediators.</text>
</comment>
<evidence type="ECO:0000256" key="6">
    <source>
        <dbReference type="ARBA" id="ARBA00022692"/>
    </source>
</evidence>
<proteinExistence type="inferred from homology"/>
<dbReference type="PANTHER" id="PTHR11035">
    <property type="entry name" value="VERY-LONG-CHAIN (3R)-3-HYDROXYACYL-COA DEHYDRATASE"/>
    <property type="match status" value="1"/>
</dbReference>
<dbReference type="OrthoDB" id="46988at2759"/>
<evidence type="ECO:0000313" key="15">
    <source>
        <dbReference type="Proteomes" id="UP000245207"/>
    </source>
</evidence>
<evidence type="ECO:0000256" key="7">
    <source>
        <dbReference type="ARBA" id="ARBA00022832"/>
    </source>
</evidence>
<comment type="caution">
    <text evidence="14">The sequence shown here is derived from an EMBL/GenBank/DDBJ whole genome shotgun (WGS) entry which is preliminary data.</text>
</comment>
<reference evidence="14 15" key="1">
    <citation type="journal article" date="2018" name="Mol. Plant">
        <title>The genome of Artemisia annua provides insight into the evolution of Asteraceae family and artemisinin biosynthesis.</title>
        <authorList>
            <person name="Shen Q."/>
            <person name="Zhang L."/>
            <person name="Liao Z."/>
            <person name="Wang S."/>
            <person name="Yan T."/>
            <person name="Shi P."/>
            <person name="Liu M."/>
            <person name="Fu X."/>
            <person name="Pan Q."/>
            <person name="Wang Y."/>
            <person name="Lv Z."/>
            <person name="Lu X."/>
            <person name="Zhang F."/>
            <person name="Jiang W."/>
            <person name="Ma Y."/>
            <person name="Chen M."/>
            <person name="Hao X."/>
            <person name="Li L."/>
            <person name="Tang Y."/>
            <person name="Lv G."/>
            <person name="Zhou Y."/>
            <person name="Sun X."/>
            <person name="Brodelius P.E."/>
            <person name="Rose J.K.C."/>
            <person name="Tang K."/>
        </authorList>
    </citation>
    <scope>NUCLEOTIDE SEQUENCE [LARGE SCALE GENOMIC DNA]</scope>
    <source>
        <strain evidence="15">cv. Huhao1</strain>
        <tissue evidence="14">Leaf</tissue>
    </source>
</reference>
<keyword evidence="8 13" id="KW-1133">Transmembrane helix</keyword>
<gene>
    <name evidence="14" type="ORF">CTI12_AA186800</name>
</gene>
<evidence type="ECO:0000256" key="3">
    <source>
        <dbReference type="ARBA" id="ARBA00007811"/>
    </source>
</evidence>
<dbReference type="GO" id="GO:0030148">
    <property type="term" value="P:sphingolipid biosynthetic process"/>
    <property type="evidence" value="ECO:0007669"/>
    <property type="project" value="TreeGrafter"/>
</dbReference>
<keyword evidence="15" id="KW-1185">Reference proteome</keyword>
<dbReference type="PANTHER" id="PTHR11035:SF35">
    <property type="entry name" value="VERY-LONG-CHAIN (3R)-3-HYDROXYACYL-COA DEHYDRATASE"/>
    <property type="match status" value="1"/>
</dbReference>
<keyword evidence="13" id="KW-0256">Endoplasmic reticulum</keyword>
<keyword evidence="6 13" id="KW-0812">Transmembrane</keyword>
<dbReference type="UniPathway" id="UPA00094"/>
<name>A0A2U1P6H9_ARTAN</name>
<comment type="pathway">
    <text evidence="2 13">Lipid metabolism; fatty acid biosynthesis.</text>
</comment>
<feature type="transmembrane region" description="Helical" evidence="13">
    <location>
        <begin position="6"/>
        <end position="25"/>
    </location>
</feature>
<evidence type="ECO:0000256" key="4">
    <source>
        <dbReference type="ARBA" id="ARBA00013122"/>
    </source>
</evidence>